<evidence type="ECO:0000313" key="2">
    <source>
        <dbReference type="EMBL" id="GEZ29912.1"/>
    </source>
</evidence>
<organism evidence="2">
    <name type="scientific">Tanacetum cinerariifolium</name>
    <name type="common">Dalmatian daisy</name>
    <name type="synonym">Chrysanthemum cinerariifolium</name>
    <dbReference type="NCBI Taxonomy" id="118510"/>
    <lineage>
        <taxon>Eukaryota</taxon>
        <taxon>Viridiplantae</taxon>
        <taxon>Streptophyta</taxon>
        <taxon>Embryophyta</taxon>
        <taxon>Tracheophyta</taxon>
        <taxon>Spermatophyta</taxon>
        <taxon>Magnoliopsida</taxon>
        <taxon>eudicotyledons</taxon>
        <taxon>Gunneridae</taxon>
        <taxon>Pentapetalae</taxon>
        <taxon>asterids</taxon>
        <taxon>campanulids</taxon>
        <taxon>Asterales</taxon>
        <taxon>Asteraceae</taxon>
        <taxon>Asteroideae</taxon>
        <taxon>Anthemideae</taxon>
        <taxon>Anthemidinae</taxon>
        <taxon>Tanacetum</taxon>
    </lineage>
</organism>
<sequence>LSLLHMYRRLRMYFKAHPIKVITDQPLKQILSKAQASRKLAKYSVELGAYNIAYEPRHAIKGQVLVEFLSKALVGTPPKDFFCLPTQVQSKVDVERWTIFTDKASNSKGFDVDLVLISPSGIEFTYALRLNFTSKNNEAGYEALLVGLRLAEKMKANYVIIEIHMGSCEMHIRARSVVAKAIKQGEDKNKDELRLNMDLLQERREAKYKTKMEQYYNQTVRLMSFKPDEYVFQRNEASRVEDQGKLRPKWEGSYRVTKAYQNGSYKLQTMGEEVPRT</sequence>
<proteinExistence type="predicted"/>
<gene>
    <name evidence="2" type="ORF">Tci_501885</name>
</gene>
<dbReference type="AlphaFoldDB" id="A0A699I576"/>
<dbReference type="EMBL" id="BKCJ010262591">
    <property type="protein sequence ID" value="GEZ29912.1"/>
    <property type="molecule type" value="Genomic_DNA"/>
</dbReference>
<dbReference type="InterPro" id="IPR012337">
    <property type="entry name" value="RNaseH-like_sf"/>
</dbReference>
<dbReference type="SUPFAM" id="SSF53098">
    <property type="entry name" value="Ribonuclease H-like"/>
    <property type="match status" value="1"/>
</dbReference>
<dbReference type="GO" id="GO:0003676">
    <property type="term" value="F:nucleic acid binding"/>
    <property type="evidence" value="ECO:0007669"/>
    <property type="project" value="InterPro"/>
</dbReference>
<feature type="coiled-coil region" evidence="1">
    <location>
        <begin position="183"/>
        <end position="210"/>
    </location>
</feature>
<evidence type="ECO:0000256" key="1">
    <source>
        <dbReference type="SAM" id="Coils"/>
    </source>
</evidence>
<dbReference type="Gene3D" id="3.30.420.10">
    <property type="entry name" value="Ribonuclease H-like superfamily/Ribonuclease H"/>
    <property type="match status" value="1"/>
</dbReference>
<name>A0A699I576_TANCI</name>
<keyword evidence="2" id="KW-0808">Transferase</keyword>
<dbReference type="InterPro" id="IPR036397">
    <property type="entry name" value="RNaseH_sf"/>
</dbReference>
<feature type="non-terminal residue" evidence="2">
    <location>
        <position position="1"/>
    </location>
</feature>
<dbReference type="PANTHER" id="PTHR48475:SF1">
    <property type="entry name" value="RNASE H TYPE-1 DOMAIN-CONTAINING PROTEIN"/>
    <property type="match status" value="1"/>
</dbReference>
<comment type="caution">
    <text evidence="2">The sequence shown here is derived from an EMBL/GenBank/DDBJ whole genome shotgun (WGS) entry which is preliminary data.</text>
</comment>
<protein>
    <submittedName>
        <fullName evidence="2">Putative reverse transcriptase domain, ribonuclease H-like domain protein</fullName>
    </submittedName>
</protein>
<keyword evidence="2" id="KW-0695">RNA-directed DNA polymerase</keyword>
<accession>A0A699I576</accession>
<reference evidence="2" key="1">
    <citation type="journal article" date="2019" name="Sci. Rep.">
        <title>Draft genome of Tanacetum cinerariifolium, the natural source of mosquito coil.</title>
        <authorList>
            <person name="Yamashiro T."/>
            <person name="Shiraishi A."/>
            <person name="Satake H."/>
            <person name="Nakayama K."/>
        </authorList>
    </citation>
    <scope>NUCLEOTIDE SEQUENCE</scope>
</reference>
<keyword evidence="2" id="KW-0548">Nucleotidyltransferase</keyword>
<dbReference type="GO" id="GO:0003964">
    <property type="term" value="F:RNA-directed DNA polymerase activity"/>
    <property type="evidence" value="ECO:0007669"/>
    <property type="project" value="UniProtKB-KW"/>
</dbReference>
<dbReference type="PANTHER" id="PTHR48475">
    <property type="entry name" value="RIBONUCLEASE H"/>
    <property type="match status" value="1"/>
</dbReference>
<keyword evidence="1" id="KW-0175">Coiled coil</keyword>